<keyword evidence="1" id="KW-0479">Metal-binding</keyword>
<evidence type="ECO:0000313" key="5">
    <source>
        <dbReference type="Proteomes" id="UP000008207"/>
    </source>
</evidence>
<dbReference type="PANTHER" id="PTHR30004">
    <property type="entry name" value="4-HYDROXYTHREONINE-4-PHOSPHATE DEHYDROGENASE"/>
    <property type="match status" value="1"/>
</dbReference>
<dbReference type="InterPro" id="IPR005255">
    <property type="entry name" value="PdxA_fam"/>
</dbReference>
<dbReference type="STRING" id="460265.Mnod_1465"/>
<dbReference type="RefSeq" id="WP_015928153.1">
    <property type="nucleotide sequence ID" value="NC_011894.1"/>
</dbReference>
<dbReference type="Proteomes" id="UP000008207">
    <property type="component" value="Chromosome"/>
</dbReference>
<dbReference type="GO" id="GO:0050570">
    <property type="term" value="F:4-hydroxythreonine-4-phosphate dehydrogenase activity"/>
    <property type="evidence" value="ECO:0007669"/>
    <property type="project" value="UniProtKB-EC"/>
</dbReference>
<dbReference type="EC" id="1.1.1.262" evidence="4"/>
<name>B8IND1_METNO</name>
<evidence type="ECO:0000256" key="1">
    <source>
        <dbReference type="ARBA" id="ARBA00022723"/>
    </source>
</evidence>
<dbReference type="HOGENOM" id="CLU_040168_1_0_5"/>
<dbReference type="Pfam" id="PF04166">
    <property type="entry name" value="PdxA"/>
    <property type="match status" value="1"/>
</dbReference>
<dbReference type="eggNOG" id="COG1995">
    <property type="taxonomic scope" value="Bacteria"/>
</dbReference>
<evidence type="ECO:0000313" key="4">
    <source>
        <dbReference type="EMBL" id="ACL56457.1"/>
    </source>
</evidence>
<accession>B8IND1</accession>
<protein>
    <submittedName>
        <fullName evidence="4">4-hydroxythreonine-4-phosphate dehydrogenase</fullName>
        <ecNumber evidence="4">1.1.1.262</ecNumber>
    </submittedName>
</protein>
<gene>
    <name evidence="4" type="ordered locus">Mnod_1465</name>
</gene>
<proteinExistence type="predicted"/>
<keyword evidence="3" id="KW-0520">NAD</keyword>
<dbReference type="KEGG" id="mno:Mnod_1465"/>
<evidence type="ECO:0000256" key="3">
    <source>
        <dbReference type="ARBA" id="ARBA00023027"/>
    </source>
</evidence>
<dbReference type="NCBIfam" id="TIGR00557">
    <property type="entry name" value="pdxA"/>
    <property type="match status" value="1"/>
</dbReference>
<dbReference type="EMBL" id="CP001349">
    <property type="protein sequence ID" value="ACL56457.1"/>
    <property type="molecule type" value="Genomic_DNA"/>
</dbReference>
<keyword evidence="5" id="KW-1185">Reference proteome</keyword>
<dbReference type="GO" id="GO:0046872">
    <property type="term" value="F:metal ion binding"/>
    <property type="evidence" value="ECO:0007669"/>
    <property type="project" value="UniProtKB-KW"/>
</dbReference>
<organism evidence="4 5">
    <name type="scientific">Methylobacterium nodulans (strain LMG 21967 / CNCM I-2342 / ORS 2060)</name>
    <dbReference type="NCBI Taxonomy" id="460265"/>
    <lineage>
        <taxon>Bacteria</taxon>
        <taxon>Pseudomonadati</taxon>
        <taxon>Pseudomonadota</taxon>
        <taxon>Alphaproteobacteria</taxon>
        <taxon>Hyphomicrobiales</taxon>
        <taxon>Methylobacteriaceae</taxon>
        <taxon>Methylobacterium</taxon>
    </lineage>
</organism>
<dbReference type="AlphaFoldDB" id="B8IND1"/>
<evidence type="ECO:0000256" key="2">
    <source>
        <dbReference type="ARBA" id="ARBA00023002"/>
    </source>
</evidence>
<dbReference type="Gene3D" id="3.40.718.10">
    <property type="entry name" value="Isopropylmalate Dehydrogenase"/>
    <property type="match status" value="1"/>
</dbReference>
<dbReference type="GO" id="GO:0051287">
    <property type="term" value="F:NAD binding"/>
    <property type="evidence" value="ECO:0007669"/>
    <property type="project" value="InterPro"/>
</dbReference>
<dbReference type="PANTHER" id="PTHR30004:SF6">
    <property type="entry name" value="D-THREONATE 4-PHOSPHATE DEHYDROGENASE"/>
    <property type="match status" value="1"/>
</dbReference>
<dbReference type="SUPFAM" id="SSF53659">
    <property type="entry name" value="Isocitrate/Isopropylmalate dehydrogenase-like"/>
    <property type="match status" value="1"/>
</dbReference>
<reference evidence="4 5" key="1">
    <citation type="submission" date="2009-01" db="EMBL/GenBank/DDBJ databases">
        <title>Complete sequence of chromosome of Methylobacterium nodulans ORS 2060.</title>
        <authorList>
            <consortium name="US DOE Joint Genome Institute"/>
            <person name="Lucas S."/>
            <person name="Copeland A."/>
            <person name="Lapidus A."/>
            <person name="Glavina del Rio T."/>
            <person name="Dalin E."/>
            <person name="Tice H."/>
            <person name="Bruce D."/>
            <person name="Goodwin L."/>
            <person name="Pitluck S."/>
            <person name="Sims D."/>
            <person name="Brettin T."/>
            <person name="Detter J.C."/>
            <person name="Han C."/>
            <person name="Larimer F."/>
            <person name="Land M."/>
            <person name="Hauser L."/>
            <person name="Kyrpides N."/>
            <person name="Ivanova N."/>
            <person name="Marx C.J."/>
            <person name="Richardson P."/>
        </authorList>
    </citation>
    <scope>NUCLEOTIDE SEQUENCE [LARGE SCALE GENOMIC DNA]</scope>
    <source>
        <strain evidence="5">LMG 21967 / CNCM I-2342 / ORS 2060</strain>
    </source>
</reference>
<sequence>MTRHLAITMGDPAGIGPEILVKAARRLKHRIAAGDLKLLVIGSVPALRRAEGALGAAPIPEIAQESDWPNLACLQADAEGAPIEPGQLSADGGRFAFKAIERAVRLALDQRIGGIVTAPLNKEALNLAGYHYAGHTEMLADLTGVRGSVMMLAHGGMRVSHVTTHVALEDVPKRLTPERLRRVIDLTHKALKGLGLAQPRIAVAALNPHAGEGGLFGRQDIDVSAPVIATAVADGLDVVGPVPGDTVFVKLRAGQYDAVVAMYHDQGHIPVKLLGFEVDPTTGQWMELSGVNITLGLPIIRTSVDHGTAFDIAGRGIANERSLIEAIEYAERLAASAAATQRSAA</sequence>
<keyword evidence="2 4" id="KW-0560">Oxidoreductase</keyword>